<keyword evidence="1" id="KW-0812">Transmembrane</keyword>
<name>A0A543KL50_9MICO</name>
<keyword evidence="3" id="KW-1185">Reference proteome</keyword>
<comment type="caution">
    <text evidence="2">The sequence shown here is derived from an EMBL/GenBank/DDBJ whole genome shotgun (WGS) entry which is preliminary data.</text>
</comment>
<keyword evidence="1" id="KW-0472">Membrane</keyword>
<dbReference type="OrthoDB" id="9818884at2"/>
<proteinExistence type="predicted"/>
<dbReference type="AlphaFoldDB" id="A0A543KL50"/>
<organism evidence="2 3">
    <name type="scientific">Ornithinimicrobium humiphilum</name>
    <dbReference type="NCBI Taxonomy" id="125288"/>
    <lineage>
        <taxon>Bacteria</taxon>
        <taxon>Bacillati</taxon>
        <taxon>Actinomycetota</taxon>
        <taxon>Actinomycetes</taxon>
        <taxon>Micrococcales</taxon>
        <taxon>Ornithinimicrobiaceae</taxon>
        <taxon>Ornithinimicrobium</taxon>
    </lineage>
</organism>
<accession>A0A543KL50</accession>
<evidence type="ECO:0000256" key="1">
    <source>
        <dbReference type="SAM" id="Phobius"/>
    </source>
</evidence>
<gene>
    <name evidence="2" type="ORF">FB476_0658</name>
</gene>
<reference evidence="2 3" key="1">
    <citation type="submission" date="2019-06" db="EMBL/GenBank/DDBJ databases">
        <title>Sequencing the genomes of 1000 actinobacteria strains.</title>
        <authorList>
            <person name="Klenk H.-P."/>
        </authorList>
    </citation>
    <scope>NUCLEOTIDE SEQUENCE [LARGE SCALE GENOMIC DNA]</scope>
    <source>
        <strain evidence="2 3">DSM 12362</strain>
    </source>
</reference>
<protein>
    <submittedName>
        <fullName evidence="2">Uncharacterized protein</fullName>
    </submittedName>
</protein>
<keyword evidence="1" id="KW-1133">Transmembrane helix</keyword>
<dbReference type="Proteomes" id="UP000315133">
    <property type="component" value="Unassembled WGS sequence"/>
</dbReference>
<feature type="transmembrane region" description="Helical" evidence="1">
    <location>
        <begin position="21"/>
        <end position="43"/>
    </location>
</feature>
<dbReference type="EMBL" id="VFPU01000001">
    <property type="protein sequence ID" value="TQM95808.1"/>
    <property type="molecule type" value="Genomic_DNA"/>
</dbReference>
<evidence type="ECO:0000313" key="3">
    <source>
        <dbReference type="Proteomes" id="UP000315133"/>
    </source>
</evidence>
<dbReference type="RefSeq" id="WP_141817513.1">
    <property type="nucleotide sequence ID" value="NZ_BAAAIL010000003.1"/>
</dbReference>
<evidence type="ECO:0000313" key="2">
    <source>
        <dbReference type="EMBL" id="TQM95808.1"/>
    </source>
</evidence>
<sequence>MTVRDIDRVRRRQRWRARSDRAVTVMAASLAVVAGVTLLPSGWQQAAIAGGCRVVSLGVTDCVARLYEPPAPDLRAVPLCEVDQVTERMVPTVERQRIRFPGGGELERWVGRDGTIRVVAVPELPEAGASEAWSAAEWPTTVLLPGVQLPQQAQWTFPDGEGEREFVAALQQRHALLDQQVSAVAALLPEDARRRTEAVLTPSAWAAVGTLEESAQSSGRPADGAPGTVRLTGDTAYLLDDTRASITYTTVDSAGTAPDGSEAAGVLRWGRNELGRATELVGTWAWAEGDGVRTLHLYLPLADGDHKAFEAWLATEQGARLDLDFLAAGDQTGSSELDRLVAAAGTVASELRTGTDPESYVDVVRTQMFLDRRPYGELPGTRSETTLVRAQPSGGDRTAVGVQC</sequence>